<feature type="transmembrane region" description="Helical" evidence="11">
    <location>
        <begin position="20"/>
        <end position="45"/>
    </location>
</feature>
<comment type="similarity">
    <text evidence="2">Belongs to the ATPase A chain family.</text>
</comment>
<proteinExistence type="inferred from homology"/>
<dbReference type="GO" id="GO:0042777">
    <property type="term" value="P:proton motive force-driven plasma membrane ATP synthesis"/>
    <property type="evidence" value="ECO:0007669"/>
    <property type="project" value="TreeGrafter"/>
</dbReference>
<sequence>MEFMDLADITPDAVIFWQMGWIKLNLTIVFTWITMGILLAVSLLATRRIRPGKDLSPWQNFLEAVIEIASNQIEDISQQRAGKYLDFIGTLFLFIAVSNLFAVIPGYVPPTGSLATTSALALCVFVAVPVYGIVTEGLVQYLKLYSSPTLFMLPFNIVSEFTRTLALAVRLFGNIMSANKIAAILMAVIPLVFPVFMHLLELLTGFIQAYIFAVLAMVYITSATRVQYELGEG</sequence>
<dbReference type="InterPro" id="IPR023011">
    <property type="entry name" value="ATP_synth_F0_asu_AS"/>
</dbReference>
<evidence type="ECO:0000256" key="5">
    <source>
        <dbReference type="ARBA" id="ARBA00022692"/>
    </source>
</evidence>
<organism evidence="12">
    <name type="scientific">anaerobic digester metagenome</name>
    <dbReference type="NCBI Taxonomy" id="1263854"/>
    <lineage>
        <taxon>unclassified sequences</taxon>
        <taxon>metagenomes</taxon>
        <taxon>ecological metagenomes</taxon>
    </lineage>
</organism>
<keyword evidence="6" id="KW-0375">Hydrogen ion transport</keyword>
<evidence type="ECO:0000256" key="9">
    <source>
        <dbReference type="ARBA" id="ARBA00023136"/>
    </source>
</evidence>
<evidence type="ECO:0000313" key="12">
    <source>
        <dbReference type="EMBL" id="VFU14500.1"/>
    </source>
</evidence>
<dbReference type="PRINTS" id="PR00123">
    <property type="entry name" value="ATPASEA"/>
</dbReference>
<evidence type="ECO:0000256" key="1">
    <source>
        <dbReference type="ARBA" id="ARBA00004141"/>
    </source>
</evidence>
<keyword evidence="7 11" id="KW-1133">Transmembrane helix</keyword>
<feature type="transmembrane region" description="Helical" evidence="11">
    <location>
        <begin position="206"/>
        <end position="226"/>
    </location>
</feature>
<keyword evidence="10" id="KW-0066">ATP synthesis</keyword>
<dbReference type="NCBIfam" id="TIGR03306">
    <property type="entry name" value="altF1_A"/>
    <property type="match status" value="1"/>
</dbReference>
<dbReference type="CDD" id="cd00310">
    <property type="entry name" value="ATP-synt_Fo_a_6"/>
    <property type="match status" value="1"/>
</dbReference>
<comment type="subcellular location">
    <subcellularLocation>
        <location evidence="1">Membrane</location>
        <topology evidence="1">Multi-pass membrane protein</topology>
    </subcellularLocation>
</comment>
<dbReference type="Pfam" id="PF00119">
    <property type="entry name" value="ATP-synt_A"/>
    <property type="match status" value="1"/>
</dbReference>
<keyword evidence="9 11" id="KW-0472">Membrane</keyword>
<feature type="transmembrane region" description="Helical" evidence="11">
    <location>
        <begin position="87"/>
        <end position="108"/>
    </location>
</feature>
<dbReference type="GO" id="GO:0045259">
    <property type="term" value="C:proton-transporting ATP synthase complex"/>
    <property type="evidence" value="ECO:0007669"/>
    <property type="project" value="UniProtKB-KW"/>
</dbReference>
<keyword evidence="8" id="KW-0406">Ion transport</keyword>
<dbReference type="HAMAP" id="MF_01393">
    <property type="entry name" value="ATP_synth_a_bact"/>
    <property type="match status" value="1"/>
</dbReference>
<feature type="transmembrane region" description="Helical" evidence="11">
    <location>
        <begin position="114"/>
        <end position="134"/>
    </location>
</feature>
<evidence type="ECO:0000256" key="11">
    <source>
        <dbReference type="SAM" id="Phobius"/>
    </source>
</evidence>
<dbReference type="NCBIfam" id="TIGR01131">
    <property type="entry name" value="ATP_synt_6_or_A"/>
    <property type="match status" value="1"/>
</dbReference>
<dbReference type="NCBIfam" id="NF004481">
    <property type="entry name" value="PRK05815.2-3"/>
    <property type="match status" value="1"/>
</dbReference>
<gene>
    <name evidence="12" type="primary">atpB</name>
    <name evidence="12" type="ORF">SCFA_30030</name>
</gene>
<dbReference type="InterPro" id="IPR000568">
    <property type="entry name" value="ATP_synth_F0_asu"/>
</dbReference>
<feature type="transmembrane region" description="Helical" evidence="11">
    <location>
        <begin position="181"/>
        <end position="200"/>
    </location>
</feature>
<evidence type="ECO:0000256" key="10">
    <source>
        <dbReference type="ARBA" id="ARBA00023310"/>
    </source>
</evidence>
<evidence type="ECO:0000256" key="8">
    <source>
        <dbReference type="ARBA" id="ARBA00023065"/>
    </source>
</evidence>
<dbReference type="PANTHER" id="PTHR42823:SF3">
    <property type="entry name" value="ATP SYNTHASE SUBUNIT A, CHLOROPLASTIC"/>
    <property type="match status" value="1"/>
</dbReference>
<evidence type="ECO:0000256" key="2">
    <source>
        <dbReference type="ARBA" id="ARBA00006810"/>
    </source>
</evidence>
<dbReference type="GO" id="GO:0046933">
    <property type="term" value="F:proton-transporting ATP synthase activity, rotational mechanism"/>
    <property type="evidence" value="ECO:0007669"/>
    <property type="project" value="TreeGrafter"/>
</dbReference>
<dbReference type="PANTHER" id="PTHR42823">
    <property type="entry name" value="ATP SYNTHASE SUBUNIT A, CHLOROPLASTIC"/>
    <property type="match status" value="1"/>
</dbReference>
<dbReference type="PROSITE" id="PS00449">
    <property type="entry name" value="ATPASE_A"/>
    <property type="match status" value="1"/>
</dbReference>
<evidence type="ECO:0000256" key="4">
    <source>
        <dbReference type="ARBA" id="ARBA00022547"/>
    </source>
</evidence>
<evidence type="ECO:0000256" key="7">
    <source>
        <dbReference type="ARBA" id="ARBA00022989"/>
    </source>
</evidence>
<keyword evidence="4" id="KW-0138">CF(0)</keyword>
<dbReference type="Gene3D" id="1.20.120.220">
    <property type="entry name" value="ATP synthase, F0 complex, subunit A"/>
    <property type="match status" value="1"/>
</dbReference>
<evidence type="ECO:0000256" key="6">
    <source>
        <dbReference type="ARBA" id="ARBA00022781"/>
    </source>
</evidence>
<dbReference type="InterPro" id="IPR045082">
    <property type="entry name" value="ATP_syn_F0_a_bact/chloroplast"/>
</dbReference>
<dbReference type="SUPFAM" id="SSF81336">
    <property type="entry name" value="F1F0 ATP synthase subunit A"/>
    <property type="match status" value="1"/>
</dbReference>
<protein>
    <submittedName>
        <fullName evidence="12">ATP synthase subunit a 1</fullName>
    </submittedName>
</protein>
<dbReference type="GO" id="GO:0005886">
    <property type="term" value="C:plasma membrane"/>
    <property type="evidence" value="ECO:0007669"/>
    <property type="project" value="TreeGrafter"/>
</dbReference>
<evidence type="ECO:0000256" key="3">
    <source>
        <dbReference type="ARBA" id="ARBA00022448"/>
    </source>
</evidence>
<keyword evidence="5 11" id="KW-0812">Transmembrane</keyword>
<dbReference type="AlphaFoldDB" id="A0A485LZE2"/>
<name>A0A485LZE2_9ZZZZ</name>
<dbReference type="InterPro" id="IPR035908">
    <property type="entry name" value="F0_ATP_A_sf"/>
</dbReference>
<dbReference type="EMBL" id="CAADRM010000092">
    <property type="protein sequence ID" value="VFU14500.1"/>
    <property type="molecule type" value="Genomic_DNA"/>
</dbReference>
<dbReference type="InterPro" id="IPR017692">
    <property type="entry name" value="Alt_ATP_synth_F0_Asu"/>
</dbReference>
<keyword evidence="3" id="KW-0813">Transport</keyword>
<accession>A0A485LZE2</accession>
<reference evidence="12" key="1">
    <citation type="submission" date="2019-03" db="EMBL/GenBank/DDBJ databases">
        <authorList>
            <person name="Hao L."/>
        </authorList>
    </citation>
    <scope>NUCLEOTIDE SEQUENCE</scope>
</reference>